<evidence type="ECO:0000256" key="3">
    <source>
        <dbReference type="ARBA" id="ARBA00012544"/>
    </source>
</evidence>
<keyword evidence="4" id="KW-0328">Glycosyltransferase</keyword>
<evidence type="ECO:0000256" key="1">
    <source>
        <dbReference type="ARBA" id="ARBA00004167"/>
    </source>
</evidence>
<dbReference type="EMBL" id="BTSY01000002">
    <property type="protein sequence ID" value="GMT15782.1"/>
    <property type="molecule type" value="Genomic_DNA"/>
</dbReference>
<feature type="transmembrane region" description="Helical" evidence="11">
    <location>
        <begin position="494"/>
        <end position="514"/>
    </location>
</feature>
<comment type="caution">
    <text evidence="13">The sequence shown here is derived from an EMBL/GenBank/DDBJ whole genome shotgun (WGS) entry which is preliminary data.</text>
</comment>
<feature type="non-terminal residue" evidence="13">
    <location>
        <position position="1"/>
    </location>
</feature>
<reference evidence="13" key="1">
    <citation type="submission" date="2023-10" db="EMBL/GenBank/DDBJ databases">
        <title>Genome assembly of Pristionchus species.</title>
        <authorList>
            <person name="Yoshida K."/>
            <person name="Sommer R.J."/>
        </authorList>
    </citation>
    <scope>NUCLEOTIDE SEQUENCE</scope>
    <source>
        <strain evidence="13">RS5133</strain>
    </source>
</reference>
<dbReference type="EC" id="2.4.1.17" evidence="3"/>
<gene>
    <name evidence="13" type="ORF">PFISCL1PPCAC_7079</name>
</gene>
<comment type="subcellular location">
    <subcellularLocation>
        <location evidence="1">Membrane</location>
        <topology evidence="1">Single-pass membrane protein</topology>
    </subcellularLocation>
</comment>
<protein>
    <recommendedName>
        <fullName evidence="3">glucuronosyltransferase</fullName>
        <ecNumber evidence="3">2.4.1.17</ecNumber>
    </recommendedName>
</protein>
<dbReference type="GO" id="GO:0015020">
    <property type="term" value="F:glucuronosyltransferase activity"/>
    <property type="evidence" value="ECO:0007669"/>
    <property type="project" value="UniProtKB-EC"/>
</dbReference>
<dbReference type="CDD" id="cd03784">
    <property type="entry name" value="GT1_Gtf-like"/>
    <property type="match status" value="1"/>
</dbReference>
<keyword evidence="9 11" id="KW-0472">Membrane</keyword>
<dbReference type="FunFam" id="3.40.50.2000:FF:000038">
    <property type="entry name" value="UDP-GlucuronosylTransferase"/>
    <property type="match status" value="1"/>
</dbReference>
<accession>A0AAV5VAH6</accession>
<evidence type="ECO:0000256" key="5">
    <source>
        <dbReference type="ARBA" id="ARBA00022679"/>
    </source>
</evidence>
<keyword evidence="5" id="KW-0808">Transferase</keyword>
<dbReference type="AlphaFoldDB" id="A0AAV5VAH6"/>
<keyword evidence="8 11" id="KW-1133">Transmembrane helix</keyword>
<feature type="chain" id="PRO_5043921580" description="glucuronosyltransferase" evidence="12">
    <location>
        <begin position="26"/>
        <end position="538"/>
    </location>
</feature>
<dbReference type="Proteomes" id="UP001432322">
    <property type="component" value="Unassembled WGS sequence"/>
</dbReference>
<sequence length="538" mass="60984">LCLALTTKMRLLLILATFLLSEVSTYKILVYSPKFGHSHVNFLGNIADILVDAGHNVTALLPIIDTECRDGTEKAHKIYVEAAEETKELISVIKSQRADFFSVDNFNPMLTLVMRNVFADQFVTQCKAVLDDVELLKRLQAEKFDVMIVENFDMCGPAYSHLVKPKSLITTSASIPFAQMYKEFGIPISLSYNPSSYTFQMDVTSLWSRLKNLYAEWLLHGFFHPCRWTIEELFRERFGPDFPSLDEISSNAAYTLLNSEPLIDFAVPTLNRVVNIGGIGAREPKPIGKEWDAVLSLRSKTILLSFGSVAKSVYMANDIKESILKTIARFPDITFIWKYEQPEDDFGKAATRSHSNLHLTSWMPQNDLLADQRITVFITHGGMGSTQETAYRGKPGIFIPLFGDQPRNAGMMQFNGFGKVLDKFDLVNPDKFEAVIKEVINNDSYRKNAERVSSMLAKKPFTSKELLVKTVEFAAEYGPSRALRPQSFDMGYVAYHNLDIAVLLIAFSLFNLWLTKKFFCFVFSRCLGKKTEKKNKKE</sequence>
<dbReference type="SUPFAM" id="SSF53756">
    <property type="entry name" value="UDP-Glycosyltransferase/glycogen phosphorylase"/>
    <property type="match status" value="1"/>
</dbReference>
<dbReference type="PANTHER" id="PTHR48043">
    <property type="entry name" value="EG:EG0003.4 PROTEIN-RELATED"/>
    <property type="match status" value="1"/>
</dbReference>
<name>A0AAV5VAH6_9BILA</name>
<evidence type="ECO:0000256" key="7">
    <source>
        <dbReference type="ARBA" id="ARBA00022729"/>
    </source>
</evidence>
<keyword evidence="14" id="KW-1185">Reference proteome</keyword>
<evidence type="ECO:0000256" key="11">
    <source>
        <dbReference type="SAM" id="Phobius"/>
    </source>
</evidence>
<comment type="catalytic activity">
    <reaction evidence="10">
        <text>glucuronate acceptor + UDP-alpha-D-glucuronate = acceptor beta-D-glucuronoside + UDP + H(+)</text>
        <dbReference type="Rhea" id="RHEA:21032"/>
        <dbReference type="ChEBI" id="CHEBI:15378"/>
        <dbReference type="ChEBI" id="CHEBI:58052"/>
        <dbReference type="ChEBI" id="CHEBI:58223"/>
        <dbReference type="ChEBI" id="CHEBI:132367"/>
        <dbReference type="ChEBI" id="CHEBI:132368"/>
        <dbReference type="EC" id="2.4.1.17"/>
    </reaction>
</comment>
<dbReference type="InterPro" id="IPR050271">
    <property type="entry name" value="UDP-glycosyltransferase"/>
</dbReference>
<evidence type="ECO:0000256" key="4">
    <source>
        <dbReference type="ARBA" id="ARBA00022676"/>
    </source>
</evidence>
<keyword evidence="6 11" id="KW-0812">Transmembrane</keyword>
<comment type="similarity">
    <text evidence="2">Belongs to the UDP-glycosyltransferase family.</text>
</comment>
<dbReference type="PANTHER" id="PTHR48043:SF23">
    <property type="entry name" value="UDP-GLUCURONOSYLTRANSFERASE"/>
    <property type="match status" value="1"/>
</dbReference>
<evidence type="ECO:0000256" key="2">
    <source>
        <dbReference type="ARBA" id="ARBA00009995"/>
    </source>
</evidence>
<evidence type="ECO:0000256" key="8">
    <source>
        <dbReference type="ARBA" id="ARBA00022989"/>
    </source>
</evidence>
<evidence type="ECO:0000313" key="13">
    <source>
        <dbReference type="EMBL" id="GMT15782.1"/>
    </source>
</evidence>
<dbReference type="Gene3D" id="3.40.50.2000">
    <property type="entry name" value="Glycogen Phosphorylase B"/>
    <property type="match status" value="1"/>
</dbReference>
<keyword evidence="7 12" id="KW-0732">Signal</keyword>
<evidence type="ECO:0000256" key="9">
    <source>
        <dbReference type="ARBA" id="ARBA00023136"/>
    </source>
</evidence>
<proteinExistence type="inferred from homology"/>
<evidence type="ECO:0000256" key="6">
    <source>
        <dbReference type="ARBA" id="ARBA00022692"/>
    </source>
</evidence>
<organism evidence="13 14">
    <name type="scientific">Pristionchus fissidentatus</name>
    <dbReference type="NCBI Taxonomy" id="1538716"/>
    <lineage>
        <taxon>Eukaryota</taxon>
        <taxon>Metazoa</taxon>
        <taxon>Ecdysozoa</taxon>
        <taxon>Nematoda</taxon>
        <taxon>Chromadorea</taxon>
        <taxon>Rhabditida</taxon>
        <taxon>Rhabditina</taxon>
        <taxon>Diplogasteromorpha</taxon>
        <taxon>Diplogasteroidea</taxon>
        <taxon>Neodiplogasteridae</taxon>
        <taxon>Pristionchus</taxon>
    </lineage>
</organism>
<dbReference type="InterPro" id="IPR002213">
    <property type="entry name" value="UDP_glucos_trans"/>
</dbReference>
<evidence type="ECO:0000313" key="14">
    <source>
        <dbReference type="Proteomes" id="UP001432322"/>
    </source>
</evidence>
<evidence type="ECO:0000256" key="10">
    <source>
        <dbReference type="ARBA" id="ARBA00047475"/>
    </source>
</evidence>
<dbReference type="GO" id="GO:0016020">
    <property type="term" value="C:membrane"/>
    <property type="evidence" value="ECO:0007669"/>
    <property type="project" value="UniProtKB-SubCell"/>
</dbReference>
<feature type="signal peptide" evidence="12">
    <location>
        <begin position="1"/>
        <end position="25"/>
    </location>
</feature>
<evidence type="ECO:0000256" key="12">
    <source>
        <dbReference type="SAM" id="SignalP"/>
    </source>
</evidence>
<dbReference type="Pfam" id="PF00201">
    <property type="entry name" value="UDPGT"/>
    <property type="match status" value="1"/>
</dbReference>